<proteinExistence type="predicted"/>
<feature type="domain" description="NADP-dependent oxidoreductase" evidence="1">
    <location>
        <begin position="47"/>
        <end position="302"/>
    </location>
</feature>
<dbReference type="PANTHER" id="PTHR43312:SF1">
    <property type="entry name" value="NADP-DEPENDENT OXIDOREDUCTASE DOMAIN-CONTAINING PROTEIN"/>
    <property type="match status" value="1"/>
</dbReference>
<reference evidence="2 3" key="1">
    <citation type="journal article" date="2017" name="ISME J.">
        <title>Energy and carbon metabolisms in a deep terrestrial subsurface fluid microbial community.</title>
        <authorList>
            <person name="Momper L."/>
            <person name="Jungbluth S.P."/>
            <person name="Lee M.D."/>
            <person name="Amend J.P."/>
        </authorList>
    </citation>
    <scope>NUCLEOTIDE SEQUENCE [LARGE SCALE GENOMIC DNA]</scope>
    <source>
        <strain evidence="2">SURF_17</strain>
    </source>
</reference>
<name>A0A419EN12_9BACT</name>
<protein>
    <submittedName>
        <fullName evidence="2">Aldo/keto reductase</fullName>
    </submittedName>
</protein>
<dbReference type="PANTHER" id="PTHR43312">
    <property type="entry name" value="D-THREO-ALDOSE 1-DEHYDROGENASE"/>
    <property type="match status" value="1"/>
</dbReference>
<dbReference type="Gene3D" id="3.20.20.100">
    <property type="entry name" value="NADP-dependent oxidoreductase domain"/>
    <property type="match status" value="1"/>
</dbReference>
<gene>
    <name evidence="2" type="ORF">C4532_19825</name>
</gene>
<evidence type="ECO:0000313" key="2">
    <source>
        <dbReference type="EMBL" id="RJP64075.1"/>
    </source>
</evidence>
<evidence type="ECO:0000259" key="1">
    <source>
        <dbReference type="Pfam" id="PF00248"/>
    </source>
</evidence>
<dbReference type="Proteomes" id="UP000285961">
    <property type="component" value="Unassembled WGS sequence"/>
</dbReference>
<accession>A0A419EN12</accession>
<dbReference type="Pfam" id="PF00248">
    <property type="entry name" value="Aldo_ket_red"/>
    <property type="match status" value="1"/>
</dbReference>
<dbReference type="InterPro" id="IPR053135">
    <property type="entry name" value="AKR2_Oxidoreductase"/>
</dbReference>
<dbReference type="InterPro" id="IPR036812">
    <property type="entry name" value="NAD(P)_OxRdtase_dom_sf"/>
</dbReference>
<comment type="caution">
    <text evidence="2">The sequence shown here is derived from an EMBL/GenBank/DDBJ whole genome shotgun (WGS) entry which is preliminary data.</text>
</comment>
<organism evidence="2 3">
    <name type="scientific">Candidatus Abyssobacteria bacterium SURF_17</name>
    <dbReference type="NCBI Taxonomy" id="2093361"/>
    <lineage>
        <taxon>Bacteria</taxon>
        <taxon>Pseudomonadati</taxon>
        <taxon>Candidatus Hydrogenedentota</taxon>
        <taxon>Candidatus Abyssobacteria</taxon>
    </lineage>
</organism>
<sequence>MNSKTTKKNVAAIQRKPRTTIKKEQLVTRMLGRTGRVITTFGLGGQASIQWPKDGVDSEVIILKAIEKGVTYFDTSNIYGPSQLTYGKAFRRLHLVPGVPGFDSSRRERIFLATKTHMRRAVVRDGDLGPSPASNGEHVKTAADDVRRSLSQIFGDGRGNYPPDAYLDLVQIHSINTIEEVDAFYEGLDNPDPTADHIGALAGLLDLRDGTNRTGVNPRGEKLIRHIGITGHWNSAALMEAIQRDTKGIIDTLLVAINSNDRLYFNHQHNVIPVAKAKGMGVIGMKVFADAKYYGRTTTSFSNEPDDVYMRVGSKELPSAPLVHYSLSVPGVDCVIIGIGHVSASDNPEEDQLVANIEAAQIREPLSPMKMREIEERTAEVAGADTNYFQHPSVGLTPPRGLRAMMDSSYMDYVSGAPAVYLAWDTSYAGRAALSHYEISRGGQKMAEVPHAPQTTLRPFTYRDGQAEVGLNQYRVRAVDTQGGTSDWAEVSVICP</sequence>
<dbReference type="EMBL" id="QZKI01000143">
    <property type="protein sequence ID" value="RJP64075.1"/>
    <property type="molecule type" value="Genomic_DNA"/>
</dbReference>
<dbReference type="SUPFAM" id="SSF51430">
    <property type="entry name" value="NAD(P)-linked oxidoreductase"/>
    <property type="match status" value="1"/>
</dbReference>
<evidence type="ECO:0000313" key="3">
    <source>
        <dbReference type="Proteomes" id="UP000285961"/>
    </source>
</evidence>
<dbReference type="AlphaFoldDB" id="A0A419EN12"/>
<dbReference type="InterPro" id="IPR023210">
    <property type="entry name" value="NADP_OxRdtase_dom"/>
</dbReference>